<evidence type="ECO:0000313" key="6">
    <source>
        <dbReference type="EMBL" id="NIY72089.1"/>
    </source>
</evidence>
<dbReference type="Pfam" id="PF25917">
    <property type="entry name" value="BSH_RND"/>
    <property type="match status" value="1"/>
</dbReference>
<keyword evidence="2" id="KW-0175">Coiled coil</keyword>
<comment type="caution">
    <text evidence="6">The sequence shown here is derived from an EMBL/GenBank/DDBJ whole genome shotgun (WGS) entry which is preliminary data.</text>
</comment>
<dbReference type="Gene3D" id="1.10.287.470">
    <property type="entry name" value="Helix hairpin bin"/>
    <property type="match status" value="1"/>
</dbReference>
<dbReference type="InterPro" id="IPR058792">
    <property type="entry name" value="Beta-barrel_RND_2"/>
</dbReference>
<comment type="similarity">
    <text evidence="1">Belongs to the membrane fusion protein (MFP) (TC 8.A.1) family.</text>
</comment>
<dbReference type="Gene3D" id="2.40.50.100">
    <property type="match status" value="1"/>
</dbReference>
<evidence type="ECO:0000256" key="1">
    <source>
        <dbReference type="ARBA" id="ARBA00009477"/>
    </source>
</evidence>
<organism evidence="6 7">
    <name type="scientific">Marivivens donghaensis</name>
    <dbReference type="NCBI Taxonomy" id="1699413"/>
    <lineage>
        <taxon>Bacteria</taxon>
        <taxon>Pseudomonadati</taxon>
        <taxon>Pseudomonadota</taxon>
        <taxon>Alphaproteobacteria</taxon>
        <taxon>Rhodobacterales</taxon>
        <taxon>Paracoccaceae</taxon>
        <taxon>Marivivens group</taxon>
        <taxon>Marivivens</taxon>
    </lineage>
</organism>
<dbReference type="Gene3D" id="2.40.30.170">
    <property type="match status" value="1"/>
</dbReference>
<evidence type="ECO:0000259" key="4">
    <source>
        <dbReference type="Pfam" id="PF25917"/>
    </source>
</evidence>
<feature type="coiled-coil region" evidence="2">
    <location>
        <begin position="111"/>
        <end position="152"/>
    </location>
</feature>
<dbReference type="NCBIfam" id="TIGR01730">
    <property type="entry name" value="RND_mfp"/>
    <property type="match status" value="1"/>
</dbReference>
<dbReference type="RefSeq" id="WP_167637474.1">
    <property type="nucleotide sequence ID" value="NZ_JAATOP010000003.1"/>
</dbReference>
<gene>
    <name evidence="6" type="ORF">HCZ30_06525</name>
</gene>
<dbReference type="PANTHER" id="PTHR30469:SF15">
    <property type="entry name" value="HLYD FAMILY OF SECRETION PROTEINS"/>
    <property type="match status" value="1"/>
</dbReference>
<dbReference type="Pfam" id="PF25954">
    <property type="entry name" value="Beta-barrel_RND_2"/>
    <property type="match status" value="1"/>
</dbReference>
<evidence type="ECO:0000256" key="2">
    <source>
        <dbReference type="SAM" id="Coils"/>
    </source>
</evidence>
<dbReference type="EMBL" id="JAATOP010000003">
    <property type="protein sequence ID" value="NIY72089.1"/>
    <property type="molecule type" value="Genomic_DNA"/>
</dbReference>
<dbReference type="PANTHER" id="PTHR30469">
    <property type="entry name" value="MULTIDRUG RESISTANCE PROTEIN MDTA"/>
    <property type="match status" value="1"/>
</dbReference>
<keyword evidence="3" id="KW-0732">Signal</keyword>
<feature type="domain" description="CusB-like beta-barrel" evidence="5">
    <location>
        <begin position="248"/>
        <end position="315"/>
    </location>
</feature>
<name>A0ABX0VVI4_9RHOB</name>
<dbReference type="Proteomes" id="UP000709466">
    <property type="component" value="Unassembled WGS sequence"/>
</dbReference>
<dbReference type="SUPFAM" id="SSF111369">
    <property type="entry name" value="HlyD-like secretion proteins"/>
    <property type="match status" value="1"/>
</dbReference>
<proteinExistence type="inferred from homology"/>
<sequence length="401" mass="41919">MRQTNGCREAAKGITLVLALAALPMAAFAQEEEAHTAEPNRIPAVSIATAETSHFKETVAVTGTLVAREEVQVYPQVTGFTVNELVAETGDSVQAGQVLAVIDDRTLGSKVTQANAELARANASLRQATSQVASAEANLHQAEQALQRTQSLRDSGSATQASLDNAIAAEQSARASYDAANDGVAVAEAAMAQAQAALDVAERDYENAHVTAPVAGIVSERNAELGMIASVAGNPMFRLIRDGQIELLADVVETELVKLEVGQTVQLNVAGLPAGNGTVRLVPPVVDSRTRLGEVRISIESQEGLRPGMFASGTIMVTERDNLGVPSTAVLSAENGSKVLTVVDGIVHEVEVTPGRIFDGQREILDGIDAGTEVLARAGAFFGEGDEVQPLKDAAEVEHSE</sequence>
<evidence type="ECO:0000256" key="3">
    <source>
        <dbReference type="SAM" id="SignalP"/>
    </source>
</evidence>
<evidence type="ECO:0000259" key="5">
    <source>
        <dbReference type="Pfam" id="PF25954"/>
    </source>
</evidence>
<dbReference type="Gene3D" id="2.40.420.20">
    <property type="match status" value="1"/>
</dbReference>
<protein>
    <submittedName>
        <fullName evidence="6">Efflux RND transporter periplasmic adaptor subunit</fullName>
    </submittedName>
</protein>
<feature type="coiled-coil region" evidence="2">
    <location>
        <begin position="184"/>
        <end position="211"/>
    </location>
</feature>
<dbReference type="InterPro" id="IPR006143">
    <property type="entry name" value="RND_pump_MFP"/>
</dbReference>
<reference evidence="6 7" key="1">
    <citation type="submission" date="2020-03" db="EMBL/GenBank/DDBJ databases">
        <title>Bacterial isolates of synthetic phycosphere.</title>
        <authorList>
            <person name="Fu H."/>
            <person name="Moran M.A."/>
        </authorList>
    </citation>
    <scope>NUCLEOTIDE SEQUENCE [LARGE SCALE GENOMIC DNA]</scope>
    <source>
        <strain evidence="6 7">HF1</strain>
    </source>
</reference>
<accession>A0ABX0VVI4</accession>
<keyword evidence="7" id="KW-1185">Reference proteome</keyword>
<feature type="chain" id="PRO_5045696497" evidence="3">
    <location>
        <begin position="30"/>
        <end position="401"/>
    </location>
</feature>
<dbReference type="InterPro" id="IPR058625">
    <property type="entry name" value="MdtA-like_BSH"/>
</dbReference>
<feature type="signal peptide" evidence="3">
    <location>
        <begin position="1"/>
        <end position="29"/>
    </location>
</feature>
<feature type="domain" description="Multidrug resistance protein MdtA-like barrel-sandwich hybrid" evidence="4">
    <location>
        <begin position="70"/>
        <end position="230"/>
    </location>
</feature>
<evidence type="ECO:0000313" key="7">
    <source>
        <dbReference type="Proteomes" id="UP000709466"/>
    </source>
</evidence>